<dbReference type="PROSITE" id="PS51085">
    <property type="entry name" value="2FE2S_FER_2"/>
    <property type="match status" value="1"/>
</dbReference>
<dbReference type="InterPro" id="IPR001041">
    <property type="entry name" value="2Fe-2S_ferredoxin-type"/>
</dbReference>
<comment type="similarity">
    <text evidence="1">Belongs to the adrenodoxin/putidaredoxin family.</text>
</comment>
<evidence type="ECO:0000256" key="4">
    <source>
        <dbReference type="ARBA" id="ARBA00023004"/>
    </source>
</evidence>
<dbReference type="PANTHER" id="PTHR23426">
    <property type="entry name" value="FERREDOXIN/ADRENODOXIN"/>
    <property type="match status" value="1"/>
</dbReference>
<dbReference type="GO" id="GO:0140647">
    <property type="term" value="P:P450-containing electron transport chain"/>
    <property type="evidence" value="ECO:0007669"/>
    <property type="project" value="InterPro"/>
</dbReference>
<proteinExistence type="inferred from homology"/>
<reference evidence="8 9" key="1">
    <citation type="journal article" date="2016" name="J. Microbiol.">
        <title>Dankookia rubra gen. nov., sp. nov., an alphaproteobacterium isolated from sediment of a shallow stream.</title>
        <authorList>
            <person name="Kim W.H."/>
            <person name="Kim D.H."/>
            <person name="Kang K."/>
            <person name="Ahn T.Y."/>
        </authorList>
    </citation>
    <scope>NUCLEOTIDE SEQUENCE [LARGE SCALE GENOMIC DNA]</scope>
    <source>
        <strain evidence="8 9">JCM30602</strain>
    </source>
</reference>
<dbReference type="InterPro" id="IPR012675">
    <property type="entry name" value="Beta-grasp_dom_sf"/>
</dbReference>
<dbReference type="Pfam" id="PF00111">
    <property type="entry name" value="Fer2"/>
    <property type="match status" value="1"/>
</dbReference>
<dbReference type="GO" id="GO:0046872">
    <property type="term" value="F:metal ion binding"/>
    <property type="evidence" value="ECO:0007669"/>
    <property type="project" value="UniProtKB-KW"/>
</dbReference>
<dbReference type="Gene3D" id="3.10.20.30">
    <property type="match status" value="1"/>
</dbReference>
<keyword evidence="2" id="KW-0001">2Fe-2S</keyword>
<dbReference type="PANTHER" id="PTHR23426:SF65">
    <property type="entry name" value="FERREDOXIN-2, MITOCHONDRIAL"/>
    <property type="match status" value="1"/>
</dbReference>
<keyword evidence="4" id="KW-0408">Iron</keyword>
<dbReference type="EMBL" id="SMSJ01000002">
    <property type="protein sequence ID" value="TDH64189.1"/>
    <property type="molecule type" value="Genomic_DNA"/>
</dbReference>
<evidence type="ECO:0000256" key="5">
    <source>
        <dbReference type="ARBA" id="ARBA00023014"/>
    </source>
</evidence>
<dbReference type="OrthoDB" id="9799640at2"/>
<gene>
    <name evidence="8" type="ORF">E2C06_02250</name>
</gene>
<keyword evidence="9" id="KW-1185">Reference proteome</keyword>
<comment type="caution">
    <text evidence="8">The sequence shown here is derived from an EMBL/GenBank/DDBJ whole genome shotgun (WGS) entry which is preliminary data.</text>
</comment>
<dbReference type="InterPro" id="IPR036010">
    <property type="entry name" value="2Fe-2S_ferredoxin-like_sf"/>
</dbReference>
<keyword evidence="5" id="KW-0411">Iron-sulfur</keyword>
<dbReference type="SUPFAM" id="SSF54292">
    <property type="entry name" value="2Fe-2S ferredoxin-like"/>
    <property type="match status" value="1"/>
</dbReference>
<dbReference type="InterPro" id="IPR001055">
    <property type="entry name" value="Adrenodoxin-like"/>
</dbReference>
<evidence type="ECO:0000256" key="6">
    <source>
        <dbReference type="ARBA" id="ARBA00034078"/>
    </source>
</evidence>
<sequence>MVLRSLSCGAQPAPAWLAPEARPGETGAAAEGQTMARITFIQPDGSRQVLESGEDETVMLVGVRHNVAKLPADCGGQLACASCMVEVAEPWRAAVGGPGLDEGDMIEDALGMRPPGRRLSCQVRITEALDGLEVRLPETQG</sequence>
<dbReference type="GO" id="GO:0051537">
    <property type="term" value="F:2 iron, 2 sulfur cluster binding"/>
    <property type="evidence" value="ECO:0007669"/>
    <property type="project" value="UniProtKB-KW"/>
</dbReference>
<dbReference type="GO" id="GO:0009055">
    <property type="term" value="F:electron transfer activity"/>
    <property type="evidence" value="ECO:0007669"/>
    <property type="project" value="TreeGrafter"/>
</dbReference>
<evidence type="ECO:0000313" key="8">
    <source>
        <dbReference type="EMBL" id="TDH64189.1"/>
    </source>
</evidence>
<dbReference type="CDD" id="cd00207">
    <property type="entry name" value="fer2"/>
    <property type="match status" value="1"/>
</dbReference>
<evidence type="ECO:0000313" key="9">
    <source>
        <dbReference type="Proteomes" id="UP000295096"/>
    </source>
</evidence>
<dbReference type="AlphaFoldDB" id="A0A4R5QMU9"/>
<evidence type="ECO:0000256" key="3">
    <source>
        <dbReference type="ARBA" id="ARBA00022723"/>
    </source>
</evidence>
<keyword evidence="3" id="KW-0479">Metal-binding</keyword>
<protein>
    <submittedName>
        <fullName evidence="8">(2Fe-2S)-binding protein</fullName>
    </submittedName>
</protein>
<comment type="cofactor">
    <cofactor evidence="6">
        <name>[2Fe-2S] cluster</name>
        <dbReference type="ChEBI" id="CHEBI:190135"/>
    </cofactor>
</comment>
<organism evidence="8 9">
    <name type="scientific">Dankookia rubra</name>
    <dbReference type="NCBI Taxonomy" id="1442381"/>
    <lineage>
        <taxon>Bacteria</taxon>
        <taxon>Pseudomonadati</taxon>
        <taxon>Pseudomonadota</taxon>
        <taxon>Alphaproteobacteria</taxon>
        <taxon>Acetobacterales</taxon>
        <taxon>Roseomonadaceae</taxon>
        <taxon>Dankookia</taxon>
    </lineage>
</organism>
<accession>A0A4R5QMU9</accession>
<dbReference type="Proteomes" id="UP000295096">
    <property type="component" value="Unassembled WGS sequence"/>
</dbReference>
<evidence type="ECO:0000256" key="1">
    <source>
        <dbReference type="ARBA" id="ARBA00010914"/>
    </source>
</evidence>
<evidence type="ECO:0000256" key="2">
    <source>
        <dbReference type="ARBA" id="ARBA00022714"/>
    </source>
</evidence>
<feature type="domain" description="2Fe-2S ferredoxin-type" evidence="7">
    <location>
        <begin position="36"/>
        <end position="140"/>
    </location>
</feature>
<evidence type="ECO:0000259" key="7">
    <source>
        <dbReference type="PROSITE" id="PS51085"/>
    </source>
</evidence>
<name>A0A4R5QMU9_9PROT</name>